<feature type="domain" description="NodB homology" evidence="4">
    <location>
        <begin position="60"/>
        <end position="289"/>
    </location>
</feature>
<feature type="compositionally biased region" description="Pro residues" evidence="2">
    <location>
        <begin position="291"/>
        <end position="305"/>
    </location>
</feature>
<dbReference type="PROSITE" id="PS51272">
    <property type="entry name" value="SLH"/>
    <property type="match status" value="2"/>
</dbReference>
<dbReference type="PANTHER" id="PTHR34216:SF11">
    <property type="entry name" value="CHITOOLIGOSACCHARIDE DEACETYLASE"/>
    <property type="match status" value="1"/>
</dbReference>
<dbReference type="CDD" id="cd10967">
    <property type="entry name" value="CE4_GLA_like_6s"/>
    <property type="match status" value="1"/>
</dbReference>
<dbReference type="InterPro" id="IPR001119">
    <property type="entry name" value="SLH_dom"/>
</dbReference>
<dbReference type="GO" id="GO:0005975">
    <property type="term" value="P:carbohydrate metabolic process"/>
    <property type="evidence" value="ECO:0007669"/>
    <property type="project" value="InterPro"/>
</dbReference>
<dbReference type="EMBL" id="FNTV01000001">
    <property type="protein sequence ID" value="SEE35349.1"/>
    <property type="molecule type" value="Genomic_DNA"/>
</dbReference>
<keyword evidence="1" id="KW-0732">Signal</keyword>
<dbReference type="RefSeq" id="WP_074710968.1">
    <property type="nucleotide sequence ID" value="NZ_FNTV01000001.1"/>
</dbReference>
<feature type="region of interest" description="Disordered" evidence="2">
    <location>
        <begin position="289"/>
        <end position="309"/>
    </location>
</feature>
<dbReference type="AlphaFoldDB" id="A0A1H5I5H3"/>
<evidence type="ECO:0000313" key="5">
    <source>
        <dbReference type="EMBL" id="SEE35349.1"/>
    </source>
</evidence>
<dbReference type="SUPFAM" id="SSF88713">
    <property type="entry name" value="Glycoside hydrolase/deacetylase"/>
    <property type="match status" value="1"/>
</dbReference>
<dbReference type="InterPro" id="IPR002509">
    <property type="entry name" value="NODB_dom"/>
</dbReference>
<reference evidence="5 6" key="1">
    <citation type="submission" date="2016-10" db="EMBL/GenBank/DDBJ databases">
        <authorList>
            <person name="de Groot N.N."/>
        </authorList>
    </citation>
    <scope>NUCLEOTIDE SEQUENCE [LARGE SCALE GENOMIC DNA]</scope>
    <source>
        <strain evidence="5 6">DSM 22274</strain>
    </source>
</reference>
<dbReference type="Proteomes" id="UP000182725">
    <property type="component" value="Unassembled WGS sequence"/>
</dbReference>
<proteinExistence type="predicted"/>
<evidence type="ECO:0000259" key="4">
    <source>
        <dbReference type="PROSITE" id="PS51677"/>
    </source>
</evidence>
<organism evidence="5 6">
    <name type="scientific">Arthrobacter alpinus</name>
    <dbReference type="NCBI Taxonomy" id="656366"/>
    <lineage>
        <taxon>Bacteria</taxon>
        <taxon>Bacillati</taxon>
        <taxon>Actinomycetota</taxon>
        <taxon>Actinomycetes</taxon>
        <taxon>Micrococcales</taxon>
        <taxon>Micrococcaceae</taxon>
        <taxon>Arthrobacter</taxon>
    </lineage>
</organism>
<sequence length="499" mass="53982">MRTIKTSSKYDSAREIAPRTNKPSGGHRFRMWGAWAMVLLVLGAMASITVMPAQAATPKTIISLTFDDGNADQAAAEQVLKASGLVGTFYITTSWIGDTGYLTQADLHNFVADGNEIGGHTVTHPDLTQLSTAAATKEICDGRTTLQSWGFTVDSFAYPFAEENASVENDAKSCGYTSARGLGDLHSPASCADCPFAETLPPAKPMIIRAPDQVDSTWTLKDLQDSVTNAEAKGGWVQLTFHRIAVGTDPTLTISPTLFQQFVTWLAARTANGTTSVQTVAQAMGVQTVPTPTPTPTPSPTPTVTPTPTSFTDVPTSYPFYNEITWLAGNNITTGWPEAGNTWTFRPVQPIARDAFAAFLYRFKGSPAFTPPAVSPFEDVATTAPFYKEITWLYASKITTGYLSGNVRTFQPSATVNRDAVAAFLYRIHGSPAVTGASNFTDVSSTNMFYKEITWLAANGITSGWIEPNQTVTFRPNLSIQRDAIAAFLYRYDSKFGRN</sequence>
<dbReference type="Gene3D" id="3.20.20.370">
    <property type="entry name" value="Glycoside hydrolase/deacetylase"/>
    <property type="match status" value="1"/>
</dbReference>
<dbReference type="Pfam" id="PF00395">
    <property type="entry name" value="SLH"/>
    <property type="match status" value="3"/>
</dbReference>
<accession>A0A1H5I5H3</accession>
<feature type="region of interest" description="Disordered" evidence="2">
    <location>
        <begin position="1"/>
        <end position="22"/>
    </location>
</feature>
<evidence type="ECO:0000259" key="3">
    <source>
        <dbReference type="PROSITE" id="PS51272"/>
    </source>
</evidence>
<dbReference type="PROSITE" id="PS51677">
    <property type="entry name" value="NODB"/>
    <property type="match status" value="1"/>
</dbReference>
<protein>
    <submittedName>
        <fullName evidence="5">S-layer homology domain-containing protein</fullName>
    </submittedName>
</protein>
<name>A0A1H5I5H3_9MICC</name>
<dbReference type="PANTHER" id="PTHR34216">
    <property type="match status" value="1"/>
</dbReference>
<feature type="domain" description="SLH" evidence="3">
    <location>
        <begin position="307"/>
        <end position="374"/>
    </location>
</feature>
<evidence type="ECO:0000313" key="6">
    <source>
        <dbReference type="Proteomes" id="UP000182725"/>
    </source>
</evidence>
<evidence type="ECO:0000256" key="2">
    <source>
        <dbReference type="SAM" id="MobiDB-lite"/>
    </source>
</evidence>
<evidence type="ECO:0000256" key="1">
    <source>
        <dbReference type="ARBA" id="ARBA00022729"/>
    </source>
</evidence>
<gene>
    <name evidence="5" type="ORF">SAMN04489740_1205</name>
</gene>
<dbReference type="GO" id="GO:0016810">
    <property type="term" value="F:hydrolase activity, acting on carbon-nitrogen (but not peptide) bonds"/>
    <property type="evidence" value="ECO:0007669"/>
    <property type="project" value="InterPro"/>
</dbReference>
<dbReference type="InterPro" id="IPR051398">
    <property type="entry name" value="Polysacch_Deacetylase"/>
</dbReference>
<dbReference type="InterPro" id="IPR011330">
    <property type="entry name" value="Glyco_hydro/deAcase_b/a-brl"/>
</dbReference>
<dbReference type="Pfam" id="PF01522">
    <property type="entry name" value="Polysacc_deac_1"/>
    <property type="match status" value="1"/>
</dbReference>
<feature type="compositionally biased region" description="Polar residues" evidence="2">
    <location>
        <begin position="1"/>
        <end position="10"/>
    </location>
</feature>
<feature type="domain" description="SLH" evidence="3">
    <location>
        <begin position="436"/>
        <end position="499"/>
    </location>
</feature>